<reference evidence="1 2" key="1">
    <citation type="submission" date="2012-10" db="EMBL/GenBank/DDBJ databases">
        <title>Genome sequencing of Tanticharoenia sakaeratensis NBRC 103193.</title>
        <authorList>
            <person name="Azuma Y."/>
            <person name="Hadano H."/>
            <person name="Hirakawa H."/>
            <person name="Matsushita K."/>
        </authorList>
    </citation>
    <scope>NUCLEOTIDE SEQUENCE [LARGE SCALE GENOMIC DNA]</scope>
    <source>
        <strain evidence="1 2">NBRC 103193</strain>
    </source>
</reference>
<dbReference type="EMBL" id="BALE01000010">
    <property type="protein sequence ID" value="GAN53565.1"/>
    <property type="molecule type" value="Genomic_DNA"/>
</dbReference>
<comment type="caution">
    <text evidence="1">The sequence shown here is derived from an EMBL/GenBank/DDBJ whole genome shotgun (WGS) entry which is preliminary data.</text>
</comment>
<accession>A0A0D6MJC4</accession>
<name>A0A0D6MJC4_9PROT</name>
<sequence>MHASTREPSSPFHASEIRELAERFGKAATLCVGLAAENQHDELVDASAELILILRRIWRIRHVAPEEVWTELDHRLQLGTLLLRLQQDARRLPRRGKGHWHPGSTKLP</sequence>
<gene>
    <name evidence="1" type="ORF">Tasa_010_112</name>
</gene>
<keyword evidence="2" id="KW-1185">Reference proteome</keyword>
<organism evidence="1 2">
    <name type="scientific">Tanticharoenia sakaeratensis NBRC 103193</name>
    <dbReference type="NCBI Taxonomy" id="1231623"/>
    <lineage>
        <taxon>Bacteria</taxon>
        <taxon>Pseudomonadati</taxon>
        <taxon>Pseudomonadota</taxon>
        <taxon>Alphaproteobacteria</taxon>
        <taxon>Acetobacterales</taxon>
        <taxon>Acetobacteraceae</taxon>
        <taxon>Tanticharoenia</taxon>
    </lineage>
</organism>
<dbReference type="AlphaFoldDB" id="A0A0D6MJC4"/>
<proteinExistence type="predicted"/>
<protein>
    <submittedName>
        <fullName evidence="1">Uncharacterized protein</fullName>
    </submittedName>
</protein>
<dbReference type="STRING" id="1231623.Tasa_010_112"/>
<evidence type="ECO:0000313" key="2">
    <source>
        <dbReference type="Proteomes" id="UP000032679"/>
    </source>
</evidence>
<dbReference type="Proteomes" id="UP000032679">
    <property type="component" value="Unassembled WGS sequence"/>
</dbReference>
<evidence type="ECO:0000313" key="1">
    <source>
        <dbReference type="EMBL" id="GAN53565.1"/>
    </source>
</evidence>